<dbReference type="Proteomes" id="UP000028931">
    <property type="component" value="Chromosome"/>
</dbReference>
<dbReference type="EMBL" id="CP009048">
    <property type="protein sequence ID" value="AIL61359.1"/>
    <property type="molecule type" value="Genomic_DNA"/>
</dbReference>
<reference evidence="2 3" key="1">
    <citation type="submission" date="2014-07" db="EMBL/GenBank/DDBJ databases">
        <authorList>
            <person name="Lee K."/>
            <person name="Lim J.Y."/>
            <person name="Hwang I."/>
        </authorList>
    </citation>
    <scope>NUCLEOTIDE SEQUENCE [LARGE SCALE GENOMIC DNA]</scope>
    <source>
        <strain evidence="2 3">KL28</strain>
    </source>
</reference>
<feature type="signal peptide" evidence="1">
    <location>
        <begin position="1"/>
        <end position="30"/>
    </location>
</feature>
<dbReference type="RefSeq" id="WP_075226489.1">
    <property type="nucleotide sequence ID" value="NZ_CP009048.1"/>
</dbReference>
<proteinExistence type="predicted"/>
<dbReference type="InterPro" id="IPR050767">
    <property type="entry name" value="Sel1_AlgK"/>
</dbReference>
<dbReference type="SUPFAM" id="SSF81901">
    <property type="entry name" value="HCP-like"/>
    <property type="match status" value="1"/>
</dbReference>
<organism evidence="2 3">
    <name type="scientific">Pseudomonas alkylphenolica</name>
    <dbReference type="NCBI Taxonomy" id="237609"/>
    <lineage>
        <taxon>Bacteria</taxon>
        <taxon>Pseudomonadati</taxon>
        <taxon>Pseudomonadota</taxon>
        <taxon>Gammaproteobacteria</taxon>
        <taxon>Pseudomonadales</taxon>
        <taxon>Pseudomonadaceae</taxon>
        <taxon>Pseudomonas</taxon>
    </lineage>
</organism>
<sequence length="338" mass="38131">MRAWIFNALPLKNPTLFLSLCLLYSADSLAALTSAQQVAKERGIMLYNQYKPAEIELRVAAEAGDSEAQFYLGEELRHKHRHMTAEARNFLEASANQGNLYAMIRLGNSGSGLCNILGNCPRGFKSQEDWLREAWRTSKILAEKGDPEGLYIFYRVTGDFDSLIKSAEAGFAFAQYWLAQRYRNGDSFFWLPWQRNQQIEHWFKAAAENGNPQAMVEYAVIVYENGGDMAVARHWIEESAKTGFQIGVAHLATEHAHLRTYFGFPPDLVKGYGLMSLLLVLDVGGGTLDSTKHNLTEMIKMMPPEQIEQGKAFALEWQAANPRPVSFFPMMLDPLDSF</sequence>
<dbReference type="PANTHER" id="PTHR11102">
    <property type="entry name" value="SEL-1-LIKE PROTEIN"/>
    <property type="match status" value="1"/>
</dbReference>
<dbReference type="OrthoDB" id="5587079at2"/>
<name>A0A077FBX9_9PSED</name>
<dbReference type="HOGENOM" id="CLU_908718_0_0_6"/>
<accession>A0A077FBX9</accession>
<dbReference type="eggNOG" id="COG0790">
    <property type="taxonomic scope" value="Bacteria"/>
</dbReference>
<evidence type="ECO:0000256" key="1">
    <source>
        <dbReference type="SAM" id="SignalP"/>
    </source>
</evidence>
<dbReference type="InterPro" id="IPR011990">
    <property type="entry name" value="TPR-like_helical_dom_sf"/>
</dbReference>
<keyword evidence="1" id="KW-0732">Signal</keyword>
<evidence type="ECO:0000313" key="3">
    <source>
        <dbReference type="Proteomes" id="UP000028931"/>
    </source>
</evidence>
<dbReference type="KEGG" id="palk:PSAKL28_21380"/>
<feature type="chain" id="PRO_5001718251" evidence="1">
    <location>
        <begin position="31"/>
        <end position="338"/>
    </location>
</feature>
<gene>
    <name evidence="2" type="ORF">PSAKL28_21380</name>
</gene>
<protein>
    <submittedName>
        <fullName evidence="2">Sel1 domain-containing protein</fullName>
    </submittedName>
</protein>
<dbReference type="Gene3D" id="1.25.40.10">
    <property type="entry name" value="Tetratricopeptide repeat domain"/>
    <property type="match status" value="2"/>
</dbReference>
<evidence type="ECO:0000313" key="2">
    <source>
        <dbReference type="EMBL" id="AIL61359.1"/>
    </source>
</evidence>
<dbReference type="AlphaFoldDB" id="A0A077FBX9"/>
<dbReference type="PANTHER" id="PTHR11102:SF160">
    <property type="entry name" value="ERAD-ASSOCIATED E3 UBIQUITIN-PROTEIN LIGASE COMPONENT HRD3"/>
    <property type="match status" value="1"/>
</dbReference>